<feature type="domain" description="Epg5-like central TPR repeats" evidence="4">
    <location>
        <begin position="903"/>
        <end position="1005"/>
    </location>
</feature>
<accession>A0A6G0U6S7</accession>
<dbReference type="GO" id="GO:0097352">
    <property type="term" value="P:autophagosome maturation"/>
    <property type="evidence" value="ECO:0007669"/>
    <property type="project" value="TreeGrafter"/>
</dbReference>
<dbReference type="InterPro" id="IPR059030">
    <property type="entry name" value="TPR_Epg5_mid"/>
</dbReference>
<reference evidence="6 7" key="1">
    <citation type="submission" date="2019-08" db="EMBL/GenBank/DDBJ databases">
        <title>The genome of the soybean aphid Biotype 1, its phylome, world population structure and adaptation to the North American continent.</title>
        <authorList>
            <person name="Giordano R."/>
            <person name="Donthu R.K."/>
            <person name="Hernandez A.G."/>
            <person name="Wright C.L."/>
            <person name="Zimin A.V."/>
        </authorList>
    </citation>
    <scope>NUCLEOTIDE SEQUENCE [LARGE SCALE GENOMIC DNA]</scope>
    <source>
        <tissue evidence="6">Whole aphids</tissue>
    </source>
</reference>
<gene>
    <name evidence="6" type="ORF">AGLY_000021</name>
</gene>
<dbReference type="GO" id="GO:0005737">
    <property type="term" value="C:cytoplasm"/>
    <property type="evidence" value="ECO:0007669"/>
    <property type="project" value="TreeGrafter"/>
</dbReference>
<dbReference type="InterPro" id="IPR058750">
    <property type="entry name" value="TPR_Epg5"/>
</dbReference>
<dbReference type="InterPro" id="IPR051436">
    <property type="entry name" value="Autophagy-related_EPG5"/>
</dbReference>
<feature type="repeat" description="TPR" evidence="3">
    <location>
        <begin position="317"/>
        <end position="350"/>
    </location>
</feature>
<evidence type="ECO:0000256" key="3">
    <source>
        <dbReference type="PROSITE-ProRule" id="PRU00339"/>
    </source>
</evidence>
<comment type="caution">
    <text evidence="6">The sequence shown here is derived from an EMBL/GenBank/DDBJ whole genome shotgun (WGS) entry which is preliminary data.</text>
</comment>
<evidence type="ECO:0000256" key="2">
    <source>
        <dbReference type="ARBA" id="ARBA00023006"/>
    </source>
</evidence>
<keyword evidence="7" id="KW-1185">Reference proteome</keyword>
<dbReference type="InterPro" id="IPR019734">
    <property type="entry name" value="TPR_rpt"/>
</dbReference>
<dbReference type="PANTHER" id="PTHR31139:SF4">
    <property type="entry name" value="ECTOPIC P GRANULES PROTEIN 5 HOMOLOG"/>
    <property type="match status" value="1"/>
</dbReference>
<evidence type="ECO:0000259" key="4">
    <source>
        <dbReference type="Pfam" id="PF26103"/>
    </source>
</evidence>
<dbReference type="AlphaFoldDB" id="A0A6G0U6S7"/>
<dbReference type="SMART" id="SM00028">
    <property type="entry name" value="TPR"/>
    <property type="match status" value="2"/>
</dbReference>
<keyword evidence="2" id="KW-0072">Autophagy</keyword>
<dbReference type="Pfam" id="PF26103">
    <property type="entry name" value="TPR_Epg5"/>
    <property type="match status" value="1"/>
</dbReference>
<dbReference type="Proteomes" id="UP000475862">
    <property type="component" value="Unassembled WGS sequence"/>
</dbReference>
<feature type="domain" description="Epg5-like TPR" evidence="5">
    <location>
        <begin position="527"/>
        <end position="630"/>
    </location>
</feature>
<dbReference type="InterPro" id="IPR011990">
    <property type="entry name" value="TPR-like_helical_dom_sf"/>
</dbReference>
<dbReference type="PANTHER" id="PTHR31139">
    <property type="entry name" value="ECTOPIC P GRANULES PROTEIN 5 HOMOLOG"/>
    <property type="match status" value="1"/>
</dbReference>
<dbReference type="Pfam" id="PF26573">
    <property type="entry name" value="TPR_Epg5_2"/>
    <property type="match status" value="1"/>
</dbReference>
<dbReference type="PROSITE" id="PS50005">
    <property type="entry name" value="TPR"/>
    <property type="match status" value="1"/>
</dbReference>
<dbReference type="OrthoDB" id="6606419at2759"/>
<organism evidence="6 7">
    <name type="scientific">Aphis glycines</name>
    <name type="common">Soybean aphid</name>
    <dbReference type="NCBI Taxonomy" id="307491"/>
    <lineage>
        <taxon>Eukaryota</taxon>
        <taxon>Metazoa</taxon>
        <taxon>Ecdysozoa</taxon>
        <taxon>Arthropoda</taxon>
        <taxon>Hexapoda</taxon>
        <taxon>Insecta</taxon>
        <taxon>Pterygota</taxon>
        <taxon>Neoptera</taxon>
        <taxon>Paraneoptera</taxon>
        <taxon>Hemiptera</taxon>
        <taxon>Sternorrhyncha</taxon>
        <taxon>Aphidomorpha</taxon>
        <taxon>Aphidoidea</taxon>
        <taxon>Aphididae</taxon>
        <taxon>Aphidini</taxon>
        <taxon>Aphis</taxon>
        <taxon>Aphis</taxon>
    </lineage>
</organism>
<keyword evidence="3" id="KW-0802">TPR repeat</keyword>
<proteinExistence type="inferred from homology"/>
<evidence type="ECO:0000313" key="6">
    <source>
        <dbReference type="EMBL" id="KAE9544480.1"/>
    </source>
</evidence>
<dbReference type="EMBL" id="VYZN01000001">
    <property type="protein sequence ID" value="KAE9544480.1"/>
    <property type="molecule type" value="Genomic_DNA"/>
</dbReference>
<evidence type="ECO:0000259" key="5">
    <source>
        <dbReference type="Pfam" id="PF26573"/>
    </source>
</evidence>
<sequence length="1048" mass="122280">MNQKLVEQVRSKRNINLTYKHVKSRYLEKSRIEKQLQDIPKHSYLTKAKKVDSNATLEDTERDSEKIKMERVQRISLPDKCYIELLDYDYYDEYSSFINVILTIDDIRQAKYKKYKYGPSIRTEPVLLSTLHDLLKLSKTPIDMLHVAFIVNRYKTNNIKSISNQWFDIPEYNWLWVVELIMIAARAMDSHLNNGNDDRPESAVFWYAGGVFYSRNGYTEIAMEYFKKARKISNNPSKLIFPFVPSDLHKEMEITQYERFVKEPYSVWTLTCLHQSDILKNTTIHQDPKKAVRTLYHARNLLKVSNEPDNMPRVLIAKVYYELGLKYKALSLIKRSINAFRKCIDFAENEHHELDLMAKFMVTEISRCPPKNWSYLELKKEAIKRLNLRMLVKTSVALGMVAQKKERFEEGFHHFGVAEWLSRKSNQNVDSLDIEIAIMNMAICRTNRLFQLFPKPKRYEPRYKMKGCNQWTYQEEKNMYCKVEAEARELFDLFGFYFDDSDDDYDMFLENGEEFLKEEELEDDDELYLQRVPGTQQLGCVGRKFFEGIVNSPYLNKISNKLKECIDFHRSKLQNEPNSEIDLRLSRYYEACTLWLTDVRILESTLFIPSLDSMYEPNDLTHIINGSHEWLSDLINHKLIEENKLECVQNWCDLFGKNILNSSQSNRRIPLEKDPITRIINRLKSYDDPIKSPDFVLRLSDIQTISTNMLYHKDHLQNIVQLNIKQIVQFINRVYRIQTVCHENLDNRYIDGVKMVYVQVDSTTRVQAVCDYKTKKGSTSSCAGAAEITFQIREAKLNSDVVEINSNNRSELDTLIIDILENLLPRSLTTACTTMNLITELIFNEFNALIKIGDIALVADIQSSGVWLFYTLMSEYAILKTCPFIEKFVLNMLQSIGNVFILNNENECLRVQNTALNYPELADILIPLFSPSSASTNTFMQAYKNIVDHCNAQYEPIALSLLSKFSVSVCLSTKQPLLQERSILMDYCIGALILVKQQTRSDYTWSLHEFSTLQTKSGPGFHGEAYEGVIILYCSDEAYKLYPEHALF</sequence>
<name>A0A6G0U6S7_APHGL</name>
<protein>
    <submittedName>
        <fullName evidence="6">Uncharacterized protein</fullName>
    </submittedName>
</protein>
<comment type="similarity">
    <text evidence="1">Belongs to the EPG5 family.</text>
</comment>
<evidence type="ECO:0000313" key="7">
    <source>
        <dbReference type="Proteomes" id="UP000475862"/>
    </source>
</evidence>
<dbReference type="Gene3D" id="1.25.40.10">
    <property type="entry name" value="Tetratricopeptide repeat domain"/>
    <property type="match status" value="1"/>
</dbReference>
<dbReference type="SUPFAM" id="SSF48452">
    <property type="entry name" value="TPR-like"/>
    <property type="match status" value="1"/>
</dbReference>
<evidence type="ECO:0000256" key="1">
    <source>
        <dbReference type="ARBA" id="ARBA00010948"/>
    </source>
</evidence>